<gene>
    <name evidence="1" type="ordered locus">Mpe_A0543</name>
</gene>
<protein>
    <submittedName>
        <fullName evidence="1">Uncharacterized protein</fullName>
    </submittedName>
</protein>
<dbReference type="SUPFAM" id="SSF46785">
    <property type="entry name" value="Winged helix' DNA-binding domain"/>
    <property type="match status" value="1"/>
</dbReference>
<dbReference type="InterPro" id="IPR036390">
    <property type="entry name" value="WH_DNA-bd_sf"/>
</dbReference>
<dbReference type="eggNOG" id="COG0305">
    <property type="taxonomic scope" value="Bacteria"/>
</dbReference>
<keyword evidence="2" id="KW-1185">Reference proteome</keyword>
<dbReference type="InterPro" id="IPR036388">
    <property type="entry name" value="WH-like_DNA-bd_sf"/>
</dbReference>
<dbReference type="SMR" id="A2SD66"/>
<proteinExistence type="predicted"/>
<name>A2SD66_METPP</name>
<organism evidence="1 2">
    <name type="scientific">Methylibium petroleiphilum (strain ATCC BAA-1232 / LMG 22953 / PM1)</name>
    <dbReference type="NCBI Taxonomy" id="420662"/>
    <lineage>
        <taxon>Bacteria</taxon>
        <taxon>Pseudomonadati</taxon>
        <taxon>Pseudomonadota</taxon>
        <taxon>Betaproteobacteria</taxon>
        <taxon>Burkholderiales</taxon>
        <taxon>Sphaerotilaceae</taxon>
        <taxon>Methylibium</taxon>
    </lineage>
</organism>
<dbReference type="HOGENOM" id="CLU_044339_0_0_4"/>
<dbReference type="InterPro" id="IPR027417">
    <property type="entry name" value="P-loop_NTPase"/>
</dbReference>
<dbReference type="SUPFAM" id="SSF52540">
    <property type="entry name" value="P-loop containing nucleoside triphosphate hydrolases"/>
    <property type="match status" value="1"/>
</dbReference>
<dbReference type="eggNOG" id="COG1378">
    <property type="taxonomic scope" value="Bacteria"/>
</dbReference>
<dbReference type="KEGG" id="mpt:Mpe_A0543"/>
<dbReference type="Gene3D" id="3.40.50.300">
    <property type="entry name" value="P-loop containing nucleotide triphosphate hydrolases"/>
    <property type="match status" value="1"/>
</dbReference>
<dbReference type="EMBL" id="CP000555">
    <property type="protein sequence ID" value="ABM93505.1"/>
    <property type="molecule type" value="Genomic_DNA"/>
</dbReference>
<dbReference type="AlphaFoldDB" id="A2SD66"/>
<dbReference type="Proteomes" id="UP000000366">
    <property type="component" value="Chromosome"/>
</dbReference>
<accession>A2SD66</accession>
<dbReference type="STRING" id="420662.Mpe_A0543"/>
<dbReference type="Pfam" id="PF13481">
    <property type="entry name" value="AAA_25"/>
    <property type="match status" value="1"/>
</dbReference>
<sequence>MTTPTPVRAIVPTWLYEGLGLLVANPKVGKSTLMLQIVVAVTKGGEMWGQSVPRAKVLMIDLETNERRLRRKLEQAGAVGIESGWLLYATSWPRGLLGIDEIANTLDRDPEIKLVVIDTLQRFRDPGAGKQNAYAADYEALGPLQQLCRDRPGLAIVCVHHKRKSISDDPIDSISGSAAIAGACDSIWIMSRKGSEYTLHIQGRDWERDEDTFPIERVDQGWQLVNGPRYSSNEAEVLKHLEISGGMTGPQLGEALGIHRVSAYERLKRMADRGLVRFAGEHWHVS</sequence>
<evidence type="ECO:0000313" key="2">
    <source>
        <dbReference type="Proteomes" id="UP000000366"/>
    </source>
</evidence>
<evidence type="ECO:0000313" key="1">
    <source>
        <dbReference type="EMBL" id="ABM93505.1"/>
    </source>
</evidence>
<dbReference type="Gene3D" id="1.10.10.10">
    <property type="entry name" value="Winged helix-like DNA-binding domain superfamily/Winged helix DNA-binding domain"/>
    <property type="match status" value="1"/>
</dbReference>
<reference evidence="1 2" key="1">
    <citation type="journal article" date="2007" name="J. Bacteriol.">
        <title>Whole-genome analysis of the methyl tert-butyl ether-degrading beta-proteobacterium Methylibium petroleiphilum PM1.</title>
        <authorList>
            <person name="Kane S.R."/>
            <person name="Chakicherla A.Y."/>
            <person name="Chain P.S.G."/>
            <person name="Schmidt R."/>
            <person name="Shin M.W."/>
            <person name="Legler T.C."/>
            <person name="Scow K.M."/>
            <person name="Larimer F.W."/>
            <person name="Lucas S.M."/>
            <person name="Richardson P.M."/>
            <person name="Hristova K.R."/>
        </authorList>
    </citation>
    <scope>NUCLEOTIDE SEQUENCE [LARGE SCALE GENOMIC DNA]</scope>
    <source>
        <strain evidence="2">ATCC BAA-1232 / LMG 22953 / PM1</strain>
    </source>
</reference>